<keyword evidence="3" id="KW-1185">Reference proteome</keyword>
<dbReference type="AlphaFoldDB" id="A0AAD8MAT0"/>
<dbReference type="GO" id="GO:0005524">
    <property type="term" value="F:ATP binding"/>
    <property type="evidence" value="ECO:0007669"/>
    <property type="project" value="InterPro"/>
</dbReference>
<reference evidence="2" key="2">
    <citation type="submission" date="2023-05" db="EMBL/GenBank/DDBJ databases">
        <authorList>
            <person name="Schelkunov M.I."/>
        </authorList>
    </citation>
    <scope>NUCLEOTIDE SEQUENCE</scope>
    <source>
        <strain evidence="2">Hsosn_3</strain>
        <tissue evidence="2">Leaf</tissue>
    </source>
</reference>
<proteinExistence type="predicted"/>
<organism evidence="2 3">
    <name type="scientific">Heracleum sosnowskyi</name>
    <dbReference type="NCBI Taxonomy" id="360622"/>
    <lineage>
        <taxon>Eukaryota</taxon>
        <taxon>Viridiplantae</taxon>
        <taxon>Streptophyta</taxon>
        <taxon>Embryophyta</taxon>
        <taxon>Tracheophyta</taxon>
        <taxon>Spermatophyta</taxon>
        <taxon>Magnoliopsida</taxon>
        <taxon>eudicotyledons</taxon>
        <taxon>Gunneridae</taxon>
        <taxon>Pentapetalae</taxon>
        <taxon>asterids</taxon>
        <taxon>campanulids</taxon>
        <taxon>Apiales</taxon>
        <taxon>Apiaceae</taxon>
        <taxon>Apioideae</taxon>
        <taxon>apioid superclade</taxon>
        <taxon>Tordylieae</taxon>
        <taxon>Tordyliinae</taxon>
        <taxon>Heracleum</taxon>
    </lineage>
</organism>
<accession>A0AAD8MAT0</accession>
<dbReference type="InterPro" id="IPR000719">
    <property type="entry name" value="Prot_kinase_dom"/>
</dbReference>
<dbReference type="PROSITE" id="PS50011">
    <property type="entry name" value="PROTEIN_KINASE_DOM"/>
    <property type="match status" value="1"/>
</dbReference>
<evidence type="ECO:0000259" key="1">
    <source>
        <dbReference type="PROSITE" id="PS50011"/>
    </source>
</evidence>
<sequence>MASTDNLDTIYRKHENILDLIPVVRRREFSILTQPAKSLKSFSLFRRGCDERYISFVVMGVLEALEYIHGHEKLVHGNINLNNVFLDKDCNAKLKSPLTKSCEIKDQKTDIQMVGELALSLFNGKSGFKFGIGCVSGCTRKKDDGFEVEDFARFCLNPLRTPTLREVKNHDFFKEFGKFDQYREKLKHRLQKKL</sequence>
<dbReference type="EMBL" id="JAUIZM010000009">
    <property type="protein sequence ID" value="KAK1367036.1"/>
    <property type="molecule type" value="Genomic_DNA"/>
</dbReference>
<dbReference type="Proteomes" id="UP001237642">
    <property type="component" value="Unassembled WGS sequence"/>
</dbReference>
<dbReference type="InterPro" id="IPR011009">
    <property type="entry name" value="Kinase-like_dom_sf"/>
</dbReference>
<evidence type="ECO:0000313" key="3">
    <source>
        <dbReference type="Proteomes" id="UP001237642"/>
    </source>
</evidence>
<dbReference type="SUPFAM" id="SSF56112">
    <property type="entry name" value="Protein kinase-like (PK-like)"/>
    <property type="match status" value="1"/>
</dbReference>
<dbReference type="GO" id="GO:0004672">
    <property type="term" value="F:protein kinase activity"/>
    <property type="evidence" value="ECO:0007669"/>
    <property type="project" value="InterPro"/>
</dbReference>
<name>A0AAD8MAT0_9APIA</name>
<protein>
    <recommendedName>
        <fullName evidence="1">Protein kinase domain-containing protein</fullName>
    </recommendedName>
</protein>
<feature type="domain" description="Protein kinase" evidence="1">
    <location>
        <begin position="1"/>
        <end position="194"/>
    </location>
</feature>
<evidence type="ECO:0000313" key="2">
    <source>
        <dbReference type="EMBL" id="KAK1367036.1"/>
    </source>
</evidence>
<comment type="caution">
    <text evidence="2">The sequence shown here is derived from an EMBL/GenBank/DDBJ whole genome shotgun (WGS) entry which is preliminary data.</text>
</comment>
<reference evidence="2" key="1">
    <citation type="submission" date="2023-02" db="EMBL/GenBank/DDBJ databases">
        <title>Genome of toxic invasive species Heracleum sosnowskyi carries increased number of genes despite the absence of recent whole-genome duplications.</title>
        <authorList>
            <person name="Schelkunov M."/>
            <person name="Shtratnikova V."/>
            <person name="Makarenko M."/>
            <person name="Klepikova A."/>
            <person name="Omelchenko D."/>
            <person name="Novikova G."/>
            <person name="Obukhova E."/>
            <person name="Bogdanov V."/>
            <person name="Penin A."/>
            <person name="Logacheva M."/>
        </authorList>
    </citation>
    <scope>NUCLEOTIDE SEQUENCE</scope>
    <source>
        <strain evidence="2">Hsosn_3</strain>
        <tissue evidence="2">Leaf</tissue>
    </source>
</reference>
<dbReference type="Gene3D" id="1.10.510.10">
    <property type="entry name" value="Transferase(Phosphotransferase) domain 1"/>
    <property type="match status" value="1"/>
</dbReference>
<gene>
    <name evidence="2" type="ORF">POM88_042597</name>
</gene>